<dbReference type="InterPro" id="IPR007899">
    <property type="entry name" value="CHAD_dom"/>
</dbReference>
<dbReference type="PANTHER" id="PTHR39339">
    <property type="entry name" value="SLR1444 PROTEIN"/>
    <property type="match status" value="1"/>
</dbReference>
<feature type="coiled-coil region" evidence="1">
    <location>
        <begin position="111"/>
        <end position="143"/>
    </location>
</feature>
<accession>A0A1M7DVI4</accession>
<dbReference type="PANTHER" id="PTHR39339:SF1">
    <property type="entry name" value="CHAD DOMAIN-CONTAINING PROTEIN"/>
    <property type="match status" value="1"/>
</dbReference>
<protein>
    <submittedName>
        <fullName evidence="3">CHAD domain-containing protein</fullName>
    </submittedName>
</protein>
<gene>
    <name evidence="3" type="ORF">SAMN02745189_01008</name>
</gene>
<evidence type="ECO:0000256" key="1">
    <source>
        <dbReference type="SAM" id="Coils"/>
    </source>
</evidence>
<dbReference type="STRING" id="1123231.SAMN02745189_01008"/>
<dbReference type="Proteomes" id="UP000184206">
    <property type="component" value="Unassembled WGS sequence"/>
</dbReference>
<keyword evidence="1" id="KW-0175">Coiled coil</keyword>
<dbReference type="Pfam" id="PF05235">
    <property type="entry name" value="CHAD"/>
    <property type="match status" value="1"/>
</dbReference>
<proteinExistence type="predicted"/>
<organism evidence="3 4">
    <name type="scientific">Lacicoccus alkaliphilus DSM 16010</name>
    <dbReference type="NCBI Taxonomy" id="1123231"/>
    <lineage>
        <taxon>Bacteria</taxon>
        <taxon>Bacillati</taxon>
        <taxon>Bacillota</taxon>
        <taxon>Bacilli</taxon>
        <taxon>Bacillales</taxon>
        <taxon>Salinicoccaceae</taxon>
        <taxon>Lacicoccus</taxon>
    </lineage>
</organism>
<dbReference type="InterPro" id="IPR038186">
    <property type="entry name" value="CHAD_dom_sf"/>
</dbReference>
<reference evidence="3 4" key="1">
    <citation type="submission" date="2016-11" db="EMBL/GenBank/DDBJ databases">
        <authorList>
            <person name="Jaros S."/>
            <person name="Januszkiewicz K."/>
            <person name="Wedrychowicz H."/>
        </authorList>
    </citation>
    <scope>NUCLEOTIDE SEQUENCE [LARGE SCALE GENOMIC DNA]</scope>
    <source>
        <strain evidence="3 4">DSM 16010</strain>
    </source>
</reference>
<sequence>MTDVKIILAKRAGKVGQSYKDFINNPFQEKTVHKLRVDCRKLRGIMNLLKKTMYKEDYEKLNQELKTIALMLSDLREIDVLIGLCDATAKRHPDMSDHFQEMFFYLNDERLKKMKQSLEDMEKENSESKVEDVISRIEKLEFKQDYRAAADMAAFLHVRMEKKYQKLIAAYDVIELKDYEHVHEVRKDAKKLRFGARYLGKLTELDHKAISKEAKKIQDEFGAVTDHHVNAAMLEDYADAADDEAIGHLFLKISNLEWSK</sequence>
<evidence type="ECO:0000313" key="4">
    <source>
        <dbReference type="Proteomes" id="UP000184206"/>
    </source>
</evidence>
<dbReference type="RefSeq" id="WP_072709034.1">
    <property type="nucleotide sequence ID" value="NZ_FRCF01000003.1"/>
</dbReference>
<dbReference type="PROSITE" id="PS51708">
    <property type="entry name" value="CHAD"/>
    <property type="match status" value="1"/>
</dbReference>
<dbReference type="Gene3D" id="1.40.20.10">
    <property type="entry name" value="CHAD domain"/>
    <property type="match status" value="1"/>
</dbReference>
<feature type="domain" description="CHAD" evidence="2">
    <location>
        <begin position="1"/>
        <end position="260"/>
    </location>
</feature>
<dbReference type="SMART" id="SM00880">
    <property type="entry name" value="CHAD"/>
    <property type="match status" value="1"/>
</dbReference>
<dbReference type="AlphaFoldDB" id="A0A1M7DVI4"/>
<dbReference type="EMBL" id="FRCF01000003">
    <property type="protein sequence ID" value="SHL83447.1"/>
    <property type="molecule type" value="Genomic_DNA"/>
</dbReference>
<name>A0A1M7DVI4_9BACL</name>
<evidence type="ECO:0000259" key="2">
    <source>
        <dbReference type="PROSITE" id="PS51708"/>
    </source>
</evidence>
<keyword evidence="4" id="KW-1185">Reference proteome</keyword>
<evidence type="ECO:0000313" key="3">
    <source>
        <dbReference type="EMBL" id="SHL83447.1"/>
    </source>
</evidence>